<evidence type="ECO:0000256" key="1">
    <source>
        <dbReference type="ARBA" id="ARBA00004651"/>
    </source>
</evidence>
<evidence type="ECO:0000256" key="5">
    <source>
        <dbReference type="ARBA" id="ARBA00022989"/>
    </source>
</evidence>
<feature type="transmembrane region" description="Helical" evidence="7">
    <location>
        <begin position="233"/>
        <end position="260"/>
    </location>
</feature>
<dbReference type="GO" id="GO:0005886">
    <property type="term" value="C:plasma membrane"/>
    <property type="evidence" value="ECO:0007669"/>
    <property type="project" value="UniProtKB-SubCell"/>
</dbReference>
<dbReference type="SUPFAM" id="SSF161098">
    <property type="entry name" value="MetI-like"/>
    <property type="match status" value="1"/>
</dbReference>
<feature type="transmembrane region" description="Helical" evidence="7">
    <location>
        <begin position="131"/>
        <end position="157"/>
    </location>
</feature>
<dbReference type="Proteomes" id="UP000046373">
    <property type="component" value="Unassembled WGS sequence"/>
</dbReference>
<evidence type="ECO:0000259" key="8">
    <source>
        <dbReference type="PROSITE" id="PS50928"/>
    </source>
</evidence>
<evidence type="ECO:0000313" key="10">
    <source>
        <dbReference type="Proteomes" id="UP000046373"/>
    </source>
</evidence>
<comment type="subcellular location">
    <subcellularLocation>
        <location evidence="1 7">Cell membrane</location>
        <topology evidence="1 7">Multi-pass membrane protein</topology>
    </subcellularLocation>
</comment>
<dbReference type="CDD" id="cd06261">
    <property type="entry name" value="TM_PBP2"/>
    <property type="match status" value="1"/>
</dbReference>
<sequence length="316" mass="33751">MLAYAVKRIGLGLLILVLVMVAMYAAVFLVPGDPATVALGPRATPELKRLLIERMGLDQPVWWQIVEFFRNALTGNLGYDVWSNRPVSTLVMEALPNTLILGLTALAVALLIGVPLGCLSVMRRGTTADAAIGVLSVGVIAVPSFVVAIYSLLLFAVTLRWLPAIGAGEAGDLFSQARALVMPAAAIALGWIGYIARMVRASMMEVMGEPHIRTARSFGLPEWKIVSKYALRIAIIPTISLVAVGLGSILSSAVFVEAVFARPGIGKLITDAVSTRNYPVVMGTVLIMTAIYVSITIAADLLIARLDPRVRDVFRG</sequence>
<proteinExistence type="inferred from homology"/>
<dbReference type="AlphaFoldDB" id="A0A090EWE1"/>
<evidence type="ECO:0000256" key="2">
    <source>
        <dbReference type="ARBA" id="ARBA00022448"/>
    </source>
</evidence>
<evidence type="ECO:0000256" key="6">
    <source>
        <dbReference type="ARBA" id="ARBA00023136"/>
    </source>
</evidence>
<keyword evidence="3" id="KW-1003">Cell membrane</keyword>
<feature type="transmembrane region" description="Helical" evidence="7">
    <location>
        <begin position="177"/>
        <end position="196"/>
    </location>
</feature>
<evidence type="ECO:0000313" key="9">
    <source>
        <dbReference type="EMBL" id="CDX35914.1"/>
    </source>
</evidence>
<evidence type="ECO:0000256" key="7">
    <source>
        <dbReference type="RuleBase" id="RU363032"/>
    </source>
</evidence>
<dbReference type="PANTHER" id="PTHR43163:SF6">
    <property type="entry name" value="DIPEPTIDE TRANSPORT SYSTEM PERMEASE PROTEIN DPPB-RELATED"/>
    <property type="match status" value="1"/>
</dbReference>
<keyword evidence="4 7" id="KW-0812">Transmembrane</keyword>
<reference evidence="9 10" key="1">
    <citation type="submission" date="2014-08" db="EMBL/GenBank/DDBJ databases">
        <authorList>
            <person name="Moulin Lionel"/>
        </authorList>
    </citation>
    <scope>NUCLEOTIDE SEQUENCE [LARGE SCALE GENOMIC DNA]</scope>
</reference>
<organism evidence="9 10">
    <name type="scientific">Mesorhizobium plurifarium</name>
    <dbReference type="NCBI Taxonomy" id="69974"/>
    <lineage>
        <taxon>Bacteria</taxon>
        <taxon>Pseudomonadati</taxon>
        <taxon>Pseudomonadota</taxon>
        <taxon>Alphaproteobacteria</taxon>
        <taxon>Hyphomicrobiales</taxon>
        <taxon>Phyllobacteriaceae</taxon>
        <taxon>Mesorhizobium</taxon>
    </lineage>
</organism>
<dbReference type="PANTHER" id="PTHR43163">
    <property type="entry name" value="DIPEPTIDE TRANSPORT SYSTEM PERMEASE PROTEIN DPPB-RELATED"/>
    <property type="match status" value="1"/>
</dbReference>
<name>A0A090EWE1_MESPL</name>
<dbReference type="Gene3D" id="1.10.3720.10">
    <property type="entry name" value="MetI-like"/>
    <property type="match status" value="1"/>
</dbReference>
<dbReference type="GO" id="GO:0071916">
    <property type="term" value="F:dipeptide transmembrane transporter activity"/>
    <property type="evidence" value="ECO:0007669"/>
    <property type="project" value="TreeGrafter"/>
</dbReference>
<dbReference type="InterPro" id="IPR000515">
    <property type="entry name" value="MetI-like"/>
</dbReference>
<dbReference type="PROSITE" id="PS50928">
    <property type="entry name" value="ABC_TM1"/>
    <property type="match status" value="1"/>
</dbReference>
<keyword evidence="5 7" id="KW-1133">Transmembrane helix</keyword>
<dbReference type="Pfam" id="PF00528">
    <property type="entry name" value="BPD_transp_1"/>
    <property type="match status" value="1"/>
</dbReference>
<evidence type="ECO:0000256" key="4">
    <source>
        <dbReference type="ARBA" id="ARBA00022692"/>
    </source>
</evidence>
<protein>
    <submittedName>
        <fullName evidence="9">Binding-protein-dependent transport systems inner membrane component</fullName>
    </submittedName>
</protein>
<keyword evidence="6 7" id="KW-0472">Membrane</keyword>
<feature type="transmembrane region" description="Helical" evidence="7">
    <location>
        <begin position="280"/>
        <end position="303"/>
    </location>
</feature>
<dbReference type="EMBL" id="CCNB01000012">
    <property type="protein sequence ID" value="CDX35914.1"/>
    <property type="molecule type" value="Genomic_DNA"/>
</dbReference>
<feature type="domain" description="ABC transmembrane type-1" evidence="8">
    <location>
        <begin position="95"/>
        <end position="303"/>
    </location>
</feature>
<evidence type="ECO:0000256" key="3">
    <source>
        <dbReference type="ARBA" id="ARBA00022475"/>
    </source>
</evidence>
<dbReference type="InterPro" id="IPR035906">
    <property type="entry name" value="MetI-like_sf"/>
</dbReference>
<accession>A0A090EWE1</accession>
<comment type="similarity">
    <text evidence="7">Belongs to the binding-protein-dependent transport system permease family.</text>
</comment>
<dbReference type="Pfam" id="PF19300">
    <property type="entry name" value="BPD_transp_1_N"/>
    <property type="match status" value="1"/>
</dbReference>
<dbReference type="InterPro" id="IPR045621">
    <property type="entry name" value="BPD_transp_1_N"/>
</dbReference>
<keyword evidence="2 7" id="KW-0813">Transport</keyword>
<feature type="transmembrane region" description="Helical" evidence="7">
    <location>
        <begin position="9"/>
        <end position="30"/>
    </location>
</feature>
<gene>
    <name evidence="9" type="ORF">MPLDJ20_20367</name>
</gene>
<feature type="transmembrane region" description="Helical" evidence="7">
    <location>
        <begin position="99"/>
        <end position="119"/>
    </location>
</feature>